<feature type="region of interest" description="Disordered" evidence="2">
    <location>
        <begin position="257"/>
        <end position="302"/>
    </location>
</feature>
<feature type="compositionally biased region" description="Basic and acidic residues" evidence="2">
    <location>
        <begin position="282"/>
        <end position="291"/>
    </location>
</feature>
<feature type="coiled-coil region" evidence="1">
    <location>
        <begin position="13"/>
        <end position="224"/>
    </location>
</feature>
<dbReference type="VEuPathDB" id="GiardiaDB:GMRT_10521"/>
<dbReference type="EMBL" id="VDLU01000004">
    <property type="protein sequence ID" value="TNJ26899.1"/>
    <property type="molecule type" value="Genomic_DNA"/>
</dbReference>
<evidence type="ECO:0000256" key="2">
    <source>
        <dbReference type="SAM" id="MobiDB-lite"/>
    </source>
</evidence>
<name>A0A4Z1T2V7_GIAMU</name>
<dbReference type="OrthoDB" id="10254602at2759"/>
<comment type="caution">
    <text evidence="3">The sequence shown here is derived from an EMBL/GenBank/DDBJ whole genome shotgun (WGS) entry which is preliminary data.</text>
</comment>
<reference evidence="3 4" key="1">
    <citation type="submission" date="2019-05" db="EMBL/GenBank/DDBJ databases">
        <title>The compact genome of Giardia muris reveals important steps in the evolution of intestinal protozoan parasites.</title>
        <authorList>
            <person name="Xu F."/>
            <person name="Jimenez-Gonzalez A."/>
            <person name="Einarsson E."/>
            <person name="Astvaldsson A."/>
            <person name="Peirasmaki D."/>
            <person name="Eckmann L."/>
            <person name="Andersson J.O."/>
            <person name="Svard S.G."/>
            <person name="Jerlstrom-Hultqvist J."/>
        </authorList>
    </citation>
    <scope>NUCLEOTIDE SEQUENCE [LARGE SCALE GENOMIC DNA]</scope>
    <source>
        <strain evidence="3 4">Roberts-Thomson</strain>
    </source>
</reference>
<gene>
    <name evidence="3" type="ORF">GMRT_10521</name>
</gene>
<accession>A0A4Z1T2V7</accession>
<dbReference type="AlphaFoldDB" id="A0A4Z1T2V7"/>
<protein>
    <submittedName>
        <fullName evidence="3">Putative Spindle pole protein</fullName>
    </submittedName>
</protein>
<keyword evidence="4" id="KW-1185">Reference proteome</keyword>
<evidence type="ECO:0000256" key="1">
    <source>
        <dbReference type="SAM" id="Coils"/>
    </source>
</evidence>
<evidence type="ECO:0000313" key="4">
    <source>
        <dbReference type="Proteomes" id="UP000315496"/>
    </source>
</evidence>
<evidence type="ECO:0000313" key="3">
    <source>
        <dbReference type="EMBL" id="TNJ26899.1"/>
    </source>
</evidence>
<sequence length="334" mass="38332">MEEHMEGRDEATEKALLERTQELEERVRRAEEERDIVSGLLMTKCAEIEAKHVGLITELRERVEDLEAERQVLTQNFQGRLESAESDRAKLVAQLREQLAKVEEDRDTTLAQLKQKCAELEEMARHYDQDALEKKFKDLEQSKGAMILDLKKKLQRTESERDSLVADLTKRLERAEGDLNYFIELIEKLLDLQGTQLAETEAQRDKLSRKLKKRLDENRSLTERMDTIMAGISELAARGGVDMDELSRSLELVKISAAPSPSLKQDDSEKPAPRGRRIPHGIKGEKGEKGERRGKRKTRVTKTTTGKFFDEMLTACQDAGTVNWDMLFWLAYNS</sequence>
<dbReference type="Proteomes" id="UP000315496">
    <property type="component" value="Chromosome 4"/>
</dbReference>
<organism evidence="3 4">
    <name type="scientific">Giardia muris</name>
    <dbReference type="NCBI Taxonomy" id="5742"/>
    <lineage>
        <taxon>Eukaryota</taxon>
        <taxon>Metamonada</taxon>
        <taxon>Diplomonadida</taxon>
        <taxon>Hexamitidae</taxon>
        <taxon>Giardiinae</taxon>
        <taxon>Giardia</taxon>
    </lineage>
</organism>
<proteinExistence type="predicted"/>
<keyword evidence="1" id="KW-0175">Coiled coil</keyword>